<name>A0AB73HEQ8_PEDPE</name>
<evidence type="ECO:0000313" key="4">
    <source>
        <dbReference type="Proteomes" id="UP001194632"/>
    </source>
</evidence>
<dbReference type="EMBL" id="JADOFP010000004">
    <property type="protein sequence ID" value="MBF7114953.1"/>
    <property type="molecule type" value="Genomic_DNA"/>
</dbReference>
<protein>
    <submittedName>
        <fullName evidence="3">Conserved phage C-terminal domain-containing protein</fullName>
    </submittedName>
</protein>
<dbReference type="InterPro" id="IPR011741">
    <property type="entry name" value="Phg_2220_C"/>
</dbReference>
<feature type="compositionally biased region" description="Basic and acidic residues" evidence="1">
    <location>
        <begin position="247"/>
        <end position="278"/>
    </location>
</feature>
<dbReference type="Proteomes" id="UP001194632">
    <property type="component" value="Unassembled WGS sequence"/>
</dbReference>
<feature type="region of interest" description="Disordered" evidence="1">
    <location>
        <begin position="122"/>
        <end position="145"/>
    </location>
</feature>
<accession>A0AB73HEQ8</accession>
<gene>
    <name evidence="3" type="ORF">ITQ90_05560</name>
</gene>
<dbReference type="Pfam" id="PF09524">
    <property type="entry name" value="Phg_2220_C"/>
    <property type="match status" value="1"/>
</dbReference>
<feature type="compositionally biased region" description="Polar residues" evidence="1">
    <location>
        <begin position="233"/>
        <end position="246"/>
    </location>
</feature>
<feature type="domain" description="Phage conserved hypothetical protein C-terminal" evidence="2">
    <location>
        <begin position="153"/>
        <end position="224"/>
    </location>
</feature>
<dbReference type="NCBIfam" id="TIGR02220">
    <property type="entry name" value="phg_TIGR02220"/>
    <property type="match status" value="1"/>
</dbReference>
<feature type="region of interest" description="Disordered" evidence="1">
    <location>
        <begin position="233"/>
        <end position="278"/>
    </location>
</feature>
<dbReference type="RefSeq" id="WP_195749627.1">
    <property type="nucleotide sequence ID" value="NZ_JADOFP010000004.1"/>
</dbReference>
<evidence type="ECO:0000256" key="1">
    <source>
        <dbReference type="SAM" id="MobiDB-lite"/>
    </source>
</evidence>
<dbReference type="AlphaFoldDB" id="A0AB73HEQ8"/>
<proteinExistence type="predicted"/>
<evidence type="ECO:0000313" key="3">
    <source>
        <dbReference type="EMBL" id="MBF7114953.1"/>
    </source>
</evidence>
<organism evidence="3 4">
    <name type="scientific">Pediococcus pentosaceus</name>
    <dbReference type="NCBI Taxonomy" id="1255"/>
    <lineage>
        <taxon>Bacteria</taxon>
        <taxon>Bacillati</taxon>
        <taxon>Bacillota</taxon>
        <taxon>Bacilli</taxon>
        <taxon>Lactobacillales</taxon>
        <taxon>Lactobacillaceae</taxon>
        <taxon>Pediococcus</taxon>
    </lineage>
</organism>
<sequence length="278" mass="32014">MGDQGWISLYRKIQNSFVWTNSDQLKLWLLILMKANHSENKFLFNGEEISVSKGQMVTGVNVLGDEFNAGVKPVNRVAGRTLWRWIKKFEKEQMLSIQSTPKYSVISVLNWNDYQQSDKLLSSSRQAPVKHLSTNNNDNNEDKEPPVNYAGLVSYLNEKSGRAFHNTEANRKLIKARLNDGFTKKDFQKVIAYKSAEWKDNADMSKYLRPNTLFASTHFDDYLNEANAYITSQGKTNTTSDGQRQGKTAEEITNKEQEHLKEIERRAREAKANNEHRD</sequence>
<evidence type="ECO:0000259" key="2">
    <source>
        <dbReference type="Pfam" id="PF09524"/>
    </source>
</evidence>
<comment type="caution">
    <text evidence="3">The sequence shown here is derived from an EMBL/GenBank/DDBJ whole genome shotgun (WGS) entry which is preliminary data.</text>
</comment>
<reference evidence="3" key="1">
    <citation type="submission" date="2020-11" db="EMBL/GenBank/DDBJ databases">
        <title>Antibiotic susceptibility profiles of Pediococcus pentosaceus from various origins and their implications for the safety assessment of strains with food-technology applications.</title>
        <authorList>
            <person name="Shani N."/>
            <person name="Oberhaensli S."/>
            <person name="Arias E."/>
        </authorList>
    </citation>
    <scope>NUCLEOTIDE SEQUENCE</scope>
    <source>
        <strain evidence="3">FAM 24207</strain>
    </source>
</reference>